<dbReference type="GO" id="GO:0030246">
    <property type="term" value="F:carbohydrate binding"/>
    <property type="evidence" value="ECO:0007669"/>
    <property type="project" value="TreeGrafter"/>
</dbReference>
<dbReference type="Gene3D" id="3.40.50.2300">
    <property type="match status" value="2"/>
</dbReference>
<dbReference type="InterPro" id="IPR028082">
    <property type="entry name" value="Peripla_BP_I"/>
</dbReference>
<evidence type="ECO:0000313" key="5">
    <source>
        <dbReference type="EMBL" id="KYF47522.1"/>
    </source>
</evidence>
<protein>
    <submittedName>
        <fullName evidence="5">Sugar ABC transporter</fullName>
    </submittedName>
</protein>
<dbReference type="Pfam" id="PF13407">
    <property type="entry name" value="Peripla_BP_4"/>
    <property type="match status" value="1"/>
</dbReference>
<accession>A0A150NZ80</accession>
<proteinExistence type="inferred from homology"/>
<dbReference type="EMBL" id="JELY01003612">
    <property type="protein sequence ID" value="KYF47522.1"/>
    <property type="molecule type" value="Genomic_DNA"/>
</dbReference>
<comment type="similarity">
    <text evidence="2">Belongs to the bacterial solute-binding protein 2 family.</text>
</comment>
<reference evidence="5 6" key="1">
    <citation type="submission" date="2014-02" db="EMBL/GenBank/DDBJ databases">
        <title>The small core and large imbalanced accessory genome model reveals a collaborative survival strategy of Sorangium cellulosum strains in nature.</title>
        <authorList>
            <person name="Han K."/>
            <person name="Peng R."/>
            <person name="Blom J."/>
            <person name="Li Y.-Z."/>
        </authorList>
    </citation>
    <scope>NUCLEOTIDE SEQUENCE [LARGE SCALE GENOMIC DNA]</scope>
    <source>
        <strain evidence="5 6">So0157-25</strain>
    </source>
</reference>
<feature type="chain" id="PRO_5007565492" evidence="3">
    <location>
        <begin position="23"/>
        <end position="375"/>
    </location>
</feature>
<dbReference type="InterPro" id="IPR025997">
    <property type="entry name" value="SBP_2_dom"/>
</dbReference>
<dbReference type="SUPFAM" id="SSF53822">
    <property type="entry name" value="Periplasmic binding protein-like I"/>
    <property type="match status" value="1"/>
</dbReference>
<sequence length="375" mass="39559">MTKIGRCWITAFGLIMTTAACASSDTPGAGTEVARITRAPTPENEFTPVELETTVDNLIAKVNEGTLEPMQMVVLLKNLSAFFASIATGAGRAMSELEVTGNVLGPTDQSTDATTSQDIQNQQIRQAVADGVEGIGVSPYGDINGAAMDEAVANGVHVVTLDGDVPTSRRSLYVGTLNKPAGAIAAKTLLAMLPPPPGTVLIHGAAGASWADGYNRTRGAVEEIVNAGYTPLVSDAVYHADEAVDIDSMKSRIEAADPPVIGMVGLFNVSYRCVMGADAAGIPGVPIVAFDFDPKTVEYMRQGRIKATHIQRQYYQGYLVPYILYGIKTIGLDGTREILAPVMDGDSTVNTGIDTIPSDKIDVYNDFLDTIGAIQ</sequence>
<dbReference type="PANTHER" id="PTHR30036">
    <property type="entry name" value="D-XYLOSE-BINDING PERIPLASMIC PROTEIN"/>
    <property type="match status" value="1"/>
</dbReference>
<evidence type="ECO:0000256" key="3">
    <source>
        <dbReference type="SAM" id="SignalP"/>
    </source>
</evidence>
<dbReference type="GO" id="GO:0030288">
    <property type="term" value="C:outer membrane-bounded periplasmic space"/>
    <property type="evidence" value="ECO:0007669"/>
    <property type="project" value="TreeGrafter"/>
</dbReference>
<name>A0A150NZ80_SORCE</name>
<evidence type="ECO:0000256" key="1">
    <source>
        <dbReference type="ARBA" id="ARBA00004196"/>
    </source>
</evidence>
<gene>
    <name evidence="5" type="ORF">BE08_40360</name>
</gene>
<evidence type="ECO:0000256" key="2">
    <source>
        <dbReference type="ARBA" id="ARBA00007639"/>
    </source>
</evidence>
<comment type="caution">
    <text evidence="5">The sequence shown here is derived from an EMBL/GenBank/DDBJ whole genome shotgun (WGS) entry which is preliminary data.</text>
</comment>
<evidence type="ECO:0000259" key="4">
    <source>
        <dbReference type="Pfam" id="PF13407"/>
    </source>
</evidence>
<organism evidence="5 6">
    <name type="scientific">Sorangium cellulosum</name>
    <name type="common">Polyangium cellulosum</name>
    <dbReference type="NCBI Taxonomy" id="56"/>
    <lineage>
        <taxon>Bacteria</taxon>
        <taxon>Pseudomonadati</taxon>
        <taxon>Myxococcota</taxon>
        <taxon>Polyangia</taxon>
        <taxon>Polyangiales</taxon>
        <taxon>Polyangiaceae</taxon>
        <taxon>Sorangium</taxon>
    </lineage>
</organism>
<feature type="signal peptide" evidence="3">
    <location>
        <begin position="1"/>
        <end position="22"/>
    </location>
</feature>
<keyword evidence="3" id="KW-0732">Signal</keyword>
<comment type="subcellular location">
    <subcellularLocation>
        <location evidence="1">Cell envelope</location>
    </subcellularLocation>
</comment>
<dbReference type="InterPro" id="IPR050555">
    <property type="entry name" value="Bact_Solute-Bind_Prot2"/>
</dbReference>
<dbReference type="PANTHER" id="PTHR30036:SF7">
    <property type="entry name" value="ABC TRANSPORTER PERIPLASMIC-BINDING PROTEIN YPHF"/>
    <property type="match status" value="1"/>
</dbReference>
<evidence type="ECO:0000313" key="6">
    <source>
        <dbReference type="Proteomes" id="UP000075420"/>
    </source>
</evidence>
<dbReference type="Proteomes" id="UP000075420">
    <property type="component" value="Unassembled WGS sequence"/>
</dbReference>
<dbReference type="PROSITE" id="PS51257">
    <property type="entry name" value="PROKAR_LIPOPROTEIN"/>
    <property type="match status" value="1"/>
</dbReference>
<dbReference type="AlphaFoldDB" id="A0A150NZ80"/>
<feature type="domain" description="Periplasmic binding protein" evidence="4">
    <location>
        <begin position="75"/>
        <end position="325"/>
    </location>
</feature>